<proteinExistence type="predicted"/>
<dbReference type="AlphaFoldDB" id="A0A918DAR6"/>
<protein>
    <submittedName>
        <fullName evidence="1">Uncharacterized protein</fullName>
    </submittedName>
</protein>
<reference evidence="1 2" key="1">
    <citation type="journal article" date="2014" name="Int. J. Syst. Evol. Microbiol.">
        <title>Complete genome sequence of Corynebacterium casei LMG S-19264T (=DSM 44701T), isolated from a smear-ripened cheese.</title>
        <authorList>
            <consortium name="US DOE Joint Genome Institute (JGI-PGF)"/>
            <person name="Walter F."/>
            <person name="Albersmeier A."/>
            <person name="Kalinowski J."/>
            <person name="Ruckert C."/>
        </authorList>
    </citation>
    <scope>NUCLEOTIDE SEQUENCE [LARGE SCALE GENOMIC DNA]</scope>
    <source>
        <strain evidence="1 2">CGMCC 4.7111</strain>
    </source>
</reference>
<evidence type="ECO:0000313" key="1">
    <source>
        <dbReference type="EMBL" id="GGN91839.1"/>
    </source>
</evidence>
<dbReference type="Pfam" id="PF19979">
    <property type="entry name" value="DUF6415"/>
    <property type="match status" value="1"/>
</dbReference>
<keyword evidence="2" id="KW-1185">Reference proteome</keyword>
<organism evidence="1 2">
    <name type="scientific">Streptomyces albiflavescens</name>
    <dbReference type="NCBI Taxonomy" id="1623582"/>
    <lineage>
        <taxon>Bacteria</taxon>
        <taxon>Bacillati</taxon>
        <taxon>Actinomycetota</taxon>
        <taxon>Actinomycetes</taxon>
        <taxon>Kitasatosporales</taxon>
        <taxon>Streptomycetaceae</taxon>
        <taxon>Streptomyces</taxon>
    </lineage>
</organism>
<evidence type="ECO:0000313" key="2">
    <source>
        <dbReference type="Proteomes" id="UP000600365"/>
    </source>
</evidence>
<accession>A0A918DAR6</accession>
<sequence length="99" mass="10824">MELTNGLPATVPERAEVDRLTGYLRGPVELLAAELAAATEGWAADSSDRETARWLLIRTRKALDEGQGPNHRTAAVYMEDLALTCRALATLCHQLVRPP</sequence>
<name>A0A918DAR6_9ACTN</name>
<dbReference type="EMBL" id="BMMM01000026">
    <property type="protein sequence ID" value="GGN91839.1"/>
    <property type="molecule type" value="Genomic_DNA"/>
</dbReference>
<gene>
    <name evidence="1" type="ORF">GCM10011579_089090</name>
</gene>
<dbReference type="InterPro" id="IPR046300">
    <property type="entry name" value="DUF6415"/>
</dbReference>
<comment type="caution">
    <text evidence="1">The sequence shown here is derived from an EMBL/GenBank/DDBJ whole genome shotgun (WGS) entry which is preliminary data.</text>
</comment>
<dbReference type="Proteomes" id="UP000600365">
    <property type="component" value="Unassembled WGS sequence"/>
</dbReference>